<protein>
    <submittedName>
        <fullName evidence="1">Putative dehydrogenase</fullName>
    </submittedName>
</protein>
<dbReference type="STRING" id="1129374.AJE_11939"/>
<proteinExistence type="predicted"/>
<evidence type="ECO:0000313" key="2">
    <source>
        <dbReference type="Proteomes" id="UP000012046"/>
    </source>
</evidence>
<dbReference type="PATRIC" id="fig|1129374.4.peg.2372"/>
<dbReference type="Proteomes" id="UP000012046">
    <property type="component" value="Unassembled WGS sequence"/>
</dbReference>
<dbReference type="RefSeq" id="WP_008951069.1">
    <property type="nucleotide sequence ID" value="NZ_AHTH01000039.1"/>
</dbReference>
<dbReference type="EMBL" id="AHTH01000039">
    <property type="protein sequence ID" value="EHR40411.1"/>
    <property type="molecule type" value="Genomic_DNA"/>
</dbReference>
<gene>
    <name evidence="1" type="ORF">AJE_11939</name>
</gene>
<comment type="caution">
    <text evidence="1">The sequence shown here is derived from an EMBL/GenBank/DDBJ whole genome shotgun (WGS) entry which is preliminary data.</text>
</comment>
<dbReference type="PANTHER" id="PTHR38774">
    <property type="entry name" value="CYTOPLASMIC PROTEIN-RELATED"/>
    <property type="match status" value="1"/>
</dbReference>
<dbReference type="AlphaFoldDB" id="H3ZG91"/>
<dbReference type="eggNOG" id="COG3151">
    <property type="taxonomic scope" value="Bacteria"/>
</dbReference>
<dbReference type="PANTHER" id="PTHR38774:SF1">
    <property type="entry name" value="CYTOPLASMIC PROTEIN"/>
    <property type="match status" value="1"/>
</dbReference>
<organism evidence="1 2">
    <name type="scientific">Alishewanella jeotgali KCTC 22429</name>
    <dbReference type="NCBI Taxonomy" id="1129374"/>
    <lineage>
        <taxon>Bacteria</taxon>
        <taxon>Pseudomonadati</taxon>
        <taxon>Pseudomonadota</taxon>
        <taxon>Gammaproteobacteria</taxon>
        <taxon>Alteromonadales</taxon>
        <taxon>Alteromonadaceae</taxon>
        <taxon>Alishewanella</taxon>
    </lineage>
</organism>
<accession>H3ZG91</accession>
<sequence>MLKSVYVPKLPDFLSLCERNYAALHRLLPPVLAVAEQSFIQFSSQDIYRLTILDVAPFTTKLKIELWQGQQHYFQPSFDVQLYHDARLAEVVRVQQQWRFAAVYPYPNPTMSQPDEKRQINLLLRDWLRLCARAGYRAEPEVLP</sequence>
<evidence type="ECO:0000313" key="1">
    <source>
        <dbReference type="EMBL" id="EHR40411.1"/>
    </source>
</evidence>
<name>H3ZG91_9ALTE</name>
<keyword evidence="2" id="KW-1185">Reference proteome</keyword>
<dbReference type="Pfam" id="PF06853">
    <property type="entry name" value="DUF1249"/>
    <property type="match status" value="1"/>
</dbReference>
<reference evidence="1 2" key="1">
    <citation type="journal article" date="2012" name="J. Bacteriol.">
        <title>Genome Sequence of Extracellular-Protease-Producing Alishewanella jeotgali Isolated from Traditional Korean Fermented Seafood.</title>
        <authorList>
            <person name="Jung J."/>
            <person name="Chun J."/>
            <person name="Park W."/>
        </authorList>
    </citation>
    <scope>NUCLEOTIDE SEQUENCE [LARGE SCALE GENOMIC DNA]</scope>
    <source>
        <strain evidence="1 2">KCTC 22429</strain>
    </source>
</reference>
<dbReference type="InterPro" id="IPR009659">
    <property type="entry name" value="DUF1249"/>
</dbReference>